<dbReference type="AlphaFoldDB" id="A0AAD4N633"/>
<dbReference type="EMBL" id="JAKKPZ010000012">
    <property type="protein sequence ID" value="KAI1714919.1"/>
    <property type="molecule type" value="Genomic_DNA"/>
</dbReference>
<feature type="compositionally biased region" description="Polar residues" evidence="1">
    <location>
        <begin position="92"/>
        <end position="104"/>
    </location>
</feature>
<dbReference type="Proteomes" id="UP001201812">
    <property type="component" value="Unassembled WGS sequence"/>
</dbReference>
<feature type="compositionally biased region" description="Basic and acidic residues" evidence="1">
    <location>
        <begin position="195"/>
        <end position="207"/>
    </location>
</feature>
<feature type="compositionally biased region" description="Low complexity" evidence="1">
    <location>
        <begin position="183"/>
        <end position="194"/>
    </location>
</feature>
<feature type="compositionally biased region" description="Low complexity" evidence="1">
    <location>
        <begin position="73"/>
        <end position="83"/>
    </location>
</feature>
<protein>
    <recommendedName>
        <fullName evidence="4">BEN domain-containing protein</fullName>
    </recommendedName>
</protein>
<evidence type="ECO:0000256" key="1">
    <source>
        <dbReference type="SAM" id="MobiDB-lite"/>
    </source>
</evidence>
<proteinExistence type="predicted"/>
<feature type="compositionally biased region" description="Polar residues" evidence="1">
    <location>
        <begin position="151"/>
        <end position="170"/>
    </location>
</feature>
<name>A0AAD4N633_9BILA</name>
<feature type="compositionally biased region" description="Low complexity" evidence="1">
    <location>
        <begin position="105"/>
        <end position="115"/>
    </location>
</feature>
<organism evidence="2 3">
    <name type="scientific">Ditylenchus destructor</name>
    <dbReference type="NCBI Taxonomy" id="166010"/>
    <lineage>
        <taxon>Eukaryota</taxon>
        <taxon>Metazoa</taxon>
        <taxon>Ecdysozoa</taxon>
        <taxon>Nematoda</taxon>
        <taxon>Chromadorea</taxon>
        <taxon>Rhabditida</taxon>
        <taxon>Tylenchina</taxon>
        <taxon>Tylenchomorpha</taxon>
        <taxon>Sphaerularioidea</taxon>
        <taxon>Anguinidae</taxon>
        <taxon>Anguininae</taxon>
        <taxon>Ditylenchus</taxon>
    </lineage>
</organism>
<accession>A0AAD4N633</accession>
<gene>
    <name evidence="2" type="ORF">DdX_08192</name>
</gene>
<feature type="region of interest" description="Disordered" evidence="1">
    <location>
        <begin position="71"/>
        <end position="115"/>
    </location>
</feature>
<evidence type="ECO:0008006" key="4">
    <source>
        <dbReference type="Google" id="ProtNLM"/>
    </source>
</evidence>
<evidence type="ECO:0000313" key="2">
    <source>
        <dbReference type="EMBL" id="KAI1714919.1"/>
    </source>
</evidence>
<feature type="region of interest" description="Disordered" evidence="1">
    <location>
        <begin position="146"/>
        <end position="221"/>
    </location>
</feature>
<feature type="region of interest" description="Disordered" evidence="1">
    <location>
        <begin position="1"/>
        <end position="45"/>
    </location>
</feature>
<keyword evidence="3" id="KW-1185">Reference proteome</keyword>
<evidence type="ECO:0000313" key="3">
    <source>
        <dbReference type="Proteomes" id="UP001201812"/>
    </source>
</evidence>
<reference evidence="2" key="1">
    <citation type="submission" date="2022-01" db="EMBL/GenBank/DDBJ databases">
        <title>Genome Sequence Resource for Two Populations of Ditylenchus destructor, the Migratory Endoparasitic Phytonematode.</title>
        <authorList>
            <person name="Zhang H."/>
            <person name="Lin R."/>
            <person name="Xie B."/>
        </authorList>
    </citation>
    <scope>NUCLEOTIDE SEQUENCE</scope>
    <source>
        <strain evidence="2">BazhouSP</strain>
    </source>
</reference>
<comment type="caution">
    <text evidence="2">The sequence shown here is derived from an EMBL/GenBank/DDBJ whole genome shotgun (WGS) entry which is preliminary data.</text>
</comment>
<sequence>MDSLDSPTKSDPDTHSQLFLSLFSDSPAPDSGTPEAMSPTTSNAVTATEQLMELFKHIANKNIDENSLKSVCSPLSQQPSIDLSPPPPSLSVETHPTSQGSPLATSTSSSISTTSNAFQFPGKLSSLEQHINFQLQFEAAMASAAAASRSPNSERINNSATPQTRPSSLSPLFLTVPDQLFGNNNNTNVGLENNNESRKRSLIRDGDENNNGSDSEHPAPKISRQVSPALCHNSAFASFFPPNSCSDLLLAAAAAAAANATRAQMSEISRQSEADYRHMPLLNPMAPARQLNYPLNQQQSLPLQPGNSVSTGTKKLRGIITRADFLEKIEKAETLEDCKNIFLSILDVILPGKASQNVAVNIPMQKNFDLARIGPKFIRAHEDCDAYDLHKLFAEFWSSKSHLSIKNIPSAFTRFVLSKVLGDDISKYTYCKLNNGKRGYKQLSNEFVKIITEFIAEGFGITESDTSSKIALRNAVENVIINTCGNARKRVINA</sequence>